<dbReference type="SMART" id="SM00065">
    <property type="entry name" value="GAF"/>
    <property type="match status" value="1"/>
</dbReference>
<dbReference type="GO" id="GO:0005886">
    <property type="term" value="C:plasma membrane"/>
    <property type="evidence" value="ECO:0007669"/>
    <property type="project" value="TreeGrafter"/>
</dbReference>
<feature type="domain" description="GGDEF" evidence="1">
    <location>
        <begin position="218"/>
        <end position="347"/>
    </location>
</feature>
<dbReference type="Gene3D" id="3.30.450.40">
    <property type="match status" value="1"/>
</dbReference>
<dbReference type="RefSeq" id="WP_263995373.1">
    <property type="nucleotide sequence ID" value="NZ_JACKVK010000005.1"/>
</dbReference>
<dbReference type="GO" id="GO:1902201">
    <property type="term" value="P:negative regulation of bacterial-type flagellum-dependent cell motility"/>
    <property type="evidence" value="ECO:0007669"/>
    <property type="project" value="TreeGrafter"/>
</dbReference>
<dbReference type="NCBIfam" id="TIGR00254">
    <property type="entry name" value="GGDEF"/>
    <property type="match status" value="1"/>
</dbReference>
<dbReference type="InterPro" id="IPR043128">
    <property type="entry name" value="Rev_trsase/Diguanyl_cyclase"/>
</dbReference>
<proteinExistence type="predicted"/>
<dbReference type="InterPro" id="IPR029016">
    <property type="entry name" value="GAF-like_dom_sf"/>
</dbReference>
<dbReference type="Pfam" id="PF00990">
    <property type="entry name" value="GGDEF"/>
    <property type="match status" value="1"/>
</dbReference>
<evidence type="ECO:0000313" key="2">
    <source>
        <dbReference type="EMBL" id="MCV7420591.1"/>
    </source>
</evidence>
<dbReference type="PANTHER" id="PTHR45138:SF24">
    <property type="entry name" value="DIGUANYLATE CYCLASE DGCC-RELATED"/>
    <property type="match status" value="1"/>
</dbReference>
<reference evidence="2" key="1">
    <citation type="submission" date="2020-07" db="EMBL/GenBank/DDBJ databases">
        <authorList>
            <person name="Pettersson B.M.F."/>
            <person name="Behra P.R.K."/>
            <person name="Ramesh M."/>
            <person name="Das S."/>
            <person name="Dasgupta S."/>
            <person name="Kirsebom L.A."/>
        </authorList>
    </citation>
    <scope>NUCLEOTIDE SEQUENCE</scope>
    <source>
        <strain evidence="2">DSM 44838</strain>
    </source>
</reference>
<dbReference type="AlphaFoldDB" id="A0A9X3C1Z3"/>
<dbReference type="InterPro" id="IPR050469">
    <property type="entry name" value="Diguanylate_Cyclase"/>
</dbReference>
<dbReference type="Proteomes" id="UP001141629">
    <property type="component" value="Unassembled WGS sequence"/>
</dbReference>
<name>A0A9X3C1Z3_9MYCO</name>
<dbReference type="GO" id="GO:0043709">
    <property type="term" value="P:cell adhesion involved in single-species biofilm formation"/>
    <property type="evidence" value="ECO:0007669"/>
    <property type="project" value="TreeGrafter"/>
</dbReference>
<organism evidence="2 3">
    <name type="scientific">Mycobacterium yunnanensis</name>
    <dbReference type="NCBI Taxonomy" id="368477"/>
    <lineage>
        <taxon>Bacteria</taxon>
        <taxon>Bacillati</taxon>
        <taxon>Actinomycetota</taxon>
        <taxon>Actinomycetes</taxon>
        <taxon>Mycobacteriales</taxon>
        <taxon>Mycobacteriaceae</taxon>
        <taxon>Mycobacterium</taxon>
    </lineage>
</organism>
<dbReference type="SUPFAM" id="SSF55073">
    <property type="entry name" value="Nucleotide cyclase"/>
    <property type="match status" value="1"/>
</dbReference>
<sequence>MQSSTDVDLPVIPDLTADLPVLKALLSISSAVSGASFFDEVLEVIAEQALAALEASSLTISRWEPGNGVLRALVNVGDLASGQQRWPQDECYPVADDPTVTDLLQRGRSYANAVDDENSPSRCRDLLRAWGRESEVAAPVMCGNAMWGEIWASGTDGRRFDHGDAQLLQAIAAHTAVAIGRSELLSTVWQYAFRDPLTDIANRRAIDQRFLEIDWGTATVVALVCDLDGFKHFNDHAGHPAGDELLRHVAAVLQGQAEAVDGALAARLGGDEFCVLLPDSTLAAAEGFADEAARTMRDALQPTVSLCWGAAAAGPHTASGRDLLEAADAALLESKRQGPARFSTTAYTRPVVGGLDRRGLGPDAQRGTDRLAAVMVQLMRENAPMSDVDALEMLAMQVQAAIGLAGWAISVVTDDGKAVYTPRKMDSVKTPESGLTVLTDLGLYGAELADYPATARALATGSTFLAALDLDGSEPTETALLADLGYRAVLGVGIHAPSHRYLLEIYSHDGYRHLEPISPLIEVLSTYCVNRPRTPDGGTSSVKGEAR</sequence>
<keyword evidence="3" id="KW-1185">Reference proteome</keyword>
<dbReference type="InterPro" id="IPR000160">
    <property type="entry name" value="GGDEF_dom"/>
</dbReference>
<comment type="caution">
    <text evidence="2">The sequence shown here is derived from an EMBL/GenBank/DDBJ whole genome shotgun (WGS) entry which is preliminary data.</text>
</comment>
<dbReference type="EMBL" id="JACKVK010000005">
    <property type="protein sequence ID" value="MCV7420591.1"/>
    <property type="molecule type" value="Genomic_DNA"/>
</dbReference>
<dbReference type="Pfam" id="PF01590">
    <property type="entry name" value="GAF"/>
    <property type="match status" value="1"/>
</dbReference>
<dbReference type="SMART" id="SM00267">
    <property type="entry name" value="GGDEF"/>
    <property type="match status" value="1"/>
</dbReference>
<dbReference type="InterPro" id="IPR029787">
    <property type="entry name" value="Nucleotide_cyclase"/>
</dbReference>
<reference evidence="2" key="2">
    <citation type="journal article" date="2022" name="BMC Genomics">
        <title>Comparative genome analysis of mycobacteria focusing on tRNA and non-coding RNA.</title>
        <authorList>
            <person name="Behra P.R.K."/>
            <person name="Pettersson B.M.F."/>
            <person name="Ramesh M."/>
            <person name="Das S."/>
            <person name="Dasgupta S."/>
            <person name="Kirsebom L.A."/>
        </authorList>
    </citation>
    <scope>NUCLEOTIDE SEQUENCE</scope>
    <source>
        <strain evidence="2">DSM 44838</strain>
    </source>
</reference>
<dbReference type="GO" id="GO:0052621">
    <property type="term" value="F:diguanylate cyclase activity"/>
    <property type="evidence" value="ECO:0007669"/>
    <property type="project" value="TreeGrafter"/>
</dbReference>
<dbReference type="PANTHER" id="PTHR45138">
    <property type="entry name" value="REGULATORY COMPONENTS OF SENSORY TRANSDUCTION SYSTEM"/>
    <property type="match status" value="1"/>
</dbReference>
<evidence type="ECO:0000259" key="1">
    <source>
        <dbReference type="PROSITE" id="PS50887"/>
    </source>
</evidence>
<dbReference type="CDD" id="cd01949">
    <property type="entry name" value="GGDEF"/>
    <property type="match status" value="1"/>
</dbReference>
<evidence type="ECO:0000313" key="3">
    <source>
        <dbReference type="Proteomes" id="UP001141629"/>
    </source>
</evidence>
<dbReference type="Gene3D" id="3.30.70.270">
    <property type="match status" value="1"/>
</dbReference>
<dbReference type="SUPFAM" id="SSF55781">
    <property type="entry name" value="GAF domain-like"/>
    <property type="match status" value="1"/>
</dbReference>
<protein>
    <submittedName>
        <fullName evidence="2">Sensor domain-containing diguanylate cyclase</fullName>
    </submittedName>
</protein>
<dbReference type="PROSITE" id="PS50887">
    <property type="entry name" value="GGDEF"/>
    <property type="match status" value="1"/>
</dbReference>
<dbReference type="InterPro" id="IPR003018">
    <property type="entry name" value="GAF"/>
</dbReference>
<gene>
    <name evidence="2" type="ORF">H7K45_08565</name>
</gene>
<accession>A0A9X3C1Z3</accession>